<dbReference type="Proteomes" id="UP000057181">
    <property type="component" value="Chromosome"/>
</dbReference>
<proteinExistence type="predicted"/>
<dbReference type="GO" id="GO:0003723">
    <property type="term" value="F:RNA binding"/>
    <property type="evidence" value="ECO:0007669"/>
    <property type="project" value="InterPro"/>
</dbReference>
<dbReference type="EMBL" id="CP013254">
    <property type="protein sequence ID" value="ALU39657.1"/>
    <property type="molecule type" value="Genomic_DNA"/>
</dbReference>
<feature type="domain" description="ANTAR" evidence="5">
    <location>
        <begin position="170"/>
        <end position="231"/>
    </location>
</feature>
<dbReference type="Pfam" id="PF13185">
    <property type="entry name" value="GAF_2"/>
    <property type="match status" value="1"/>
</dbReference>
<protein>
    <submittedName>
        <fullName evidence="7">Transcriptional regulator</fullName>
    </submittedName>
</protein>
<dbReference type="InterPro" id="IPR029016">
    <property type="entry name" value="GAF-like_dom_sf"/>
</dbReference>
<dbReference type="SUPFAM" id="SSF52172">
    <property type="entry name" value="CheY-like"/>
    <property type="match status" value="1"/>
</dbReference>
<evidence type="ECO:0000256" key="3">
    <source>
        <dbReference type="ARBA" id="ARBA00023015"/>
    </source>
</evidence>
<dbReference type="SMART" id="SM01012">
    <property type="entry name" value="ANTAR"/>
    <property type="match status" value="1"/>
</dbReference>
<name>A0A0U3HEQ7_9MICC</name>
<dbReference type="STRING" id="446860.AS188_07710"/>
<reference evidence="7 9" key="2">
    <citation type="submission" date="2019-07" db="EMBL/GenBank/DDBJ databases">
        <title>Whole genome shotgun sequence of Kocuria flava NBRC 107626.</title>
        <authorList>
            <person name="Hosoyama A."/>
            <person name="Uohara A."/>
            <person name="Ohji S."/>
            <person name="Ichikawa N."/>
        </authorList>
    </citation>
    <scope>NUCLEOTIDE SEQUENCE [LARGE SCALE GENOMIC DNA]</scope>
    <source>
        <strain evidence="7 9">NBRC 107626</strain>
    </source>
</reference>
<dbReference type="InterPro" id="IPR005561">
    <property type="entry name" value="ANTAR"/>
</dbReference>
<evidence type="ECO:0000256" key="4">
    <source>
        <dbReference type="ARBA" id="ARBA00023163"/>
    </source>
</evidence>
<keyword evidence="9" id="KW-1185">Reference proteome</keyword>
<dbReference type="Gene3D" id="1.10.10.10">
    <property type="entry name" value="Winged helix-like DNA-binding domain superfamily/Winged helix DNA-binding domain"/>
    <property type="match status" value="1"/>
</dbReference>
<evidence type="ECO:0000313" key="8">
    <source>
        <dbReference type="Proteomes" id="UP000057181"/>
    </source>
</evidence>
<dbReference type="KEGG" id="kfv:AS188_07710"/>
<evidence type="ECO:0000313" key="9">
    <source>
        <dbReference type="Proteomes" id="UP000321155"/>
    </source>
</evidence>
<evidence type="ECO:0000313" key="6">
    <source>
        <dbReference type="EMBL" id="ALU39657.1"/>
    </source>
</evidence>
<dbReference type="InterPro" id="IPR012074">
    <property type="entry name" value="GAF_ANTAR"/>
</dbReference>
<keyword evidence="4" id="KW-0804">Transcription</keyword>
<evidence type="ECO:0000256" key="1">
    <source>
        <dbReference type="ARBA" id="ARBA00022679"/>
    </source>
</evidence>
<dbReference type="PROSITE" id="PS50921">
    <property type="entry name" value="ANTAR"/>
    <property type="match status" value="1"/>
</dbReference>
<dbReference type="PIRSF" id="PIRSF036625">
    <property type="entry name" value="GAF_ANTAR"/>
    <property type="match status" value="1"/>
</dbReference>
<dbReference type="EMBL" id="BJZR01000019">
    <property type="protein sequence ID" value="GEO91737.1"/>
    <property type="molecule type" value="Genomic_DNA"/>
</dbReference>
<dbReference type="InterPro" id="IPR011006">
    <property type="entry name" value="CheY-like_superfamily"/>
</dbReference>
<dbReference type="Gene3D" id="3.30.450.40">
    <property type="match status" value="1"/>
</dbReference>
<dbReference type="GO" id="GO:0016301">
    <property type="term" value="F:kinase activity"/>
    <property type="evidence" value="ECO:0007669"/>
    <property type="project" value="UniProtKB-KW"/>
</dbReference>
<keyword evidence="3" id="KW-0805">Transcription regulation</keyword>
<keyword evidence="2" id="KW-0418">Kinase</keyword>
<dbReference type="SMART" id="SM00065">
    <property type="entry name" value="GAF"/>
    <property type="match status" value="1"/>
</dbReference>
<sequence length="238" mass="24874">MTSALPEADLAVVLAELRGMLLSREGATEAVAHLARVARDLVGPAAGAGVSVFEPGEGRITTASTDELVEAADALQYDLDEGPCLATWTTGAAHRLEDTGSDRRWPELAAALARLGVGSMLSVPLNLPDRTVGTLKVYATTAGAFSAHDEAVLTELAAAAATLLGAGQGPEAPRGLTDGALEALADRRTVDVATGVVMERHRLAEDDARRRLLTDARDTGRPLVEHARRLVTDVGRRS</sequence>
<evidence type="ECO:0000256" key="2">
    <source>
        <dbReference type="ARBA" id="ARBA00022777"/>
    </source>
</evidence>
<evidence type="ECO:0000313" key="7">
    <source>
        <dbReference type="EMBL" id="GEO91737.1"/>
    </source>
</evidence>
<dbReference type="RefSeq" id="WP_058858368.1">
    <property type="nucleotide sequence ID" value="NZ_BJZR01000019.1"/>
</dbReference>
<dbReference type="InterPro" id="IPR036388">
    <property type="entry name" value="WH-like_DNA-bd_sf"/>
</dbReference>
<gene>
    <name evidence="6" type="ORF">AS188_07710</name>
    <name evidence="7" type="ORF">KFL01_10430</name>
</gene>
<dbReference type="Proteomes" id="UP000321155">
    <property type="component" value="Unassembled WGS sequence"/>
</dbReference>
<dbReference type="Pfam" id="PF03861">
    <property type="entry name" value="ANTAR"/>
    <property type="match status" value="1"/>
</dbReference>
<organism evidence="6 8">
    <name type="scientific">Kocuria flava</name>
    <dbReference type="NCBI Taxonomy" id="446860"/>
    <lineage>
        <taxon>Bacteria</taxon>
        <taxon>Bacillati</taxon>
        <taxon>Actinomycetota</taxon>
        <taxon>Actinomycetes</taxon>
        <taxon>Micrococcales</taxon>
        <taxon>Micrococcaceae</taxon>
        <taxon>Kocuria</taxon>
    </lineage>
</organism>
<keyword evidence="1" id="KW-0808">Transferase</keyword>
<dbReference type="InterPro" id="IPR003018">
    <property type="entry name" value="GAF"/>
</dbReference>
<reference evidence="6 8" key="1">
    <citation type="submission" date="2015-11" db="EMBL/GenBank/DDBJ databases">
        <title>Complete Genome Sequence of Kocuria flava strain HO-9041.</title>
        <authorList>
            <person name="Zhou M."/>
            <person name="Dai J."/>
        </authorList>
    </citation>
    <scope>NUCLEOTIDE SEQUENCE [LARGE SCALE GENOMIC DNA]</scope>
    <source>
        <strain evidence="6 8">HO-9041</strain>
    </source>
</reference>
<dbReference type="OrthoDB" id="3688893at2"/>
<dbReference type="AlphaFoldDB" id="A0A0U3HEQ7"/>
<evidence type="ECO:0000259" key="5">
    <source>
        <dbReference type="PROSITE" id="PS50921"/>
    </source>
</evidence>
<accession>A0A0U3HEQ7</accession>
<dbReference type="SUPFAM" id="SSF55781">
    <property type="entry name" value="GAF domain-like"/>
    <property type="match status" value="1"/>
</dbReference>